<dbReference type="PANTHER" id="PTHR42083:SF1">
    <property type="entry name" value="MARVEL DOMAIN-CONTAINING PROTEIN"/>
    <property type="match status" value="1"/>
</dbReference>
<evidence type="ECO:0000256" key="2">
    <source>
        <dbReference type="SAM" id="Phobius"/>
    </source>
</evidence>
<feature type="compositionally biased region" description="Polar residues" evidence="1">
    <location>
        <begin position="279"/>
        <end position="292"/>
    </location>
</feature>
<keyword evidence="2" id="KW-0812">Transmembrane</keyword>
<protein>
    <recommendedName>
        <fullName evidence="5">MARVEL domain-containing protein</fullName>
    </recommendedName>
</protein>
<gene>
    <name evidence="3" type="ORF">BHQ10_004870</name>
</gene>
<keyword evidence="2" id="KW-1133">Transmembrane helix</keyword>
<evidence type="ECO:0008006" key="5">
    <source>
        <dbReference type="Google" id="ProtNLM"/>
    </source>
</evidence>
<feature type="compositionally biased region" description="Basic and acidic residues" evidence="1">
    <location>
        <begin position="217"/>
        <end position="231"/>
    </location>
</feature>
<proteinExistence type="predicted"/>
<keyword evidence="4" id="KW-1185">Reference proteome</keyword>
<organism evidence="3 4">
    <name type="scientific">Talaromyces amestolkiae</name>
    <dbReference type="NCBI Taxonomy" id="1196081"/>
    <lineage>
        <taxon>Eukaryota</taxon>
        <taxon>Fungi</taxon>
        <taxon>Dikarya</taxon>
        <taxon>Ascomycota</taxon>
        <taxon>Pezizomycotina</taxon>
        <taxon>Eurotiomycetes</taxon>
        <taxon>Eurotiomycetidae</taxon>
        <taxon>Eurotiales</taxon>
        <taxon>Trichocomaceae</taxon>
        <taxon>Talaromyces</taxon>
        <taxon>Talaromyces sect. Talaromyces</taxon>
    </lineage>
</organism>
<dbReference type="OrthoDB" id="5363290at2759"/>
<dbReference type="Proteomes" id="UP000249363">
    <property type="component" value="Unassembled WGS sequence"/>
</dbReference>
<keyword evidence="2" id="KW-0472">Membrane</keyword>
<dbReference type="AlphaFoldDB" id="A0A364KZ84"/>
<sequence length="300" mass="33624">MAAKILVPSIETGIKTTIHEITSRRKKSYKDEQRAQDFYNGHLEQQDMTNFSRPSARPKPPHIAKTIANNFLRFSQFALALTVAGLYGVDLNNAHQKNVYIDAKWVFAEIVAALAAFTSAVYLVIWCCVHRQARNARALTPFNSTNLLLWLWDMFMWLIWLTLFGIFGKMYFPEDPEGDSGIVRMKNAVWVDLVNWLLWTVTMVWTGLRWWKGRGGKNKEAGSSEMTKESDSIDGVGAGGRVTPPVASGAAPLAMPNPTSYEMRSALSDTPQHDVSPLVSRQNSRVNANAYSQERAVSPL</sequence>
<comment type="caution">
    <text evidence="3">The sequence shown here is derived from an EMBL/GenBank/DDBJ whole genome shotgun (WGS) entry which is preliminary data.</text>
</comment>
<feature type="compositionally biased region" description="Polar residues" evidence="1">
    <location>
        <begin position="257"/>
        <end position="270"/>
    </location>
</feature>
<reference evidence="3 4" key="1">
    <citation type="journal article" date="2017" name="Biotechnol. Biofuels">
        <title>Differential beta-glucosidase expression as a function of carbon source availability in Talaromyces amestolkiae: a genomic and proteomic approach.</title>
        <authorList>
            <person name="de Eugenio L.I."/>
            <person name="Mendez-Liter J.A."/>
            <person name="Nieto-Dominguez M."/>
            <person name="Alonso L."/>
            <person name="Gil-Munoz J."/>
            <person name="Barriuso J."/>
            <person name="Prieto A."/>
            <person name="Martinez M.J."/>
        </authorList>
    </citation>
    <scope>NUCLEOTIDE SEQUENCE [LARGE SCALE GENOMIC DNA]</scope>
    <source>
        <strain evidence="3 4">CIB</strain>
    </source>
</reference>
<dbReference type="RefSeq" id="XP_040733374.1">
    <property type="nucleotide sequence ID" value="XM_040877283.1"/>
</dbReference>
<dbReference type="EMBL" id="MIKG01000008">
    <property type="protein sequence ID" value="RAO68858.1"/>
    <property type="molecule type" value="Genomic_DNA"/>
</dbReference>
<feature type="region of interest" description="Disordered" evidence="1">
    <location>
        <begin position="214"/>
        <end position="300"/>
    </location>
</feature>
<evidence type="ECO:0000313" key="3">
    <source>
        <dbReference type="EMBL" id="RAO68858.1"/>
    </source>
</evidence>
<accession>A0A364KZ84</accession>
<name>A0A364KZ84_TALAM</name>
<feature type="transmembrane region" description="Helical" evidence="2">
    <location>
        <begin position="188"/>
        <end position="208"/>
    </location>
</feature>
<evidence type="ECO:0000256" key="1">
    <source>
        <dbReference type="SAM" id="MobiDB-lite"/>
    </source>
</evidence>
<feature type="transmembrane region" description="Helical" evidence="2">
    <location>
        <begin position="105"/>
        <end position="126"/>
    </location>
</feature>
<feature type="transmembrane region" description="Helical" evidence="2">
    <location>
        <begin position="71"/>
        <end position="89"/>
    </location>
</feature>
<dbReference type="GeneID" id="63794086"/>
<feature type="transmembrane region" description="Helical" evidence="2">
    <location>
        <begin position="147"/>
        <end position="168"/>
    </location>
</feature>
<evidence type="ECO:0000313" key="4">
    <source>
        <dbReference type="Proteomes" id="UP000249363"/>
    </source>
</evidence>
<dbReference type="PANTHER" id="PTHR42083">
    <property type="entry name" value="MARVEL DOMAIN-CONTAINING PROTEIN"/>
    <property type="match status" value="1"/>
</dbReference>